<keyword evidence="3" id="KW-0067">ATP-binding</keyword>
<dbReference type="InterPro" id="IPR000330">
    <property type="entry name" value="SNF2_N"/>
</dbReference>
<feature type="domain" description="Helicase C-terminal" evidence="5">
    <location>
        <begin position="899"/>
        <end position="1049"/>
    </location>
</feature>
<keyword evidence="1" id="KW-0547">Nucleotide-binding</keyword>
<dbReference type="CDD" id="cd18793">
    <property type="entry name" value="SF2_C_SNF"/>
    <property type="match status" value="1"/>
</dbReference>
<evidence type="ECO:0000256" key="1">
    <source>
        <dbReference type="ARBA" id="ARBA00022741"/>
    </source>
</evidence>
<dbReference type="Proteomes" id="UP001220324">
    <property type="component" value="Unassembled WGS sequence"/>
</dbReference>
<dbReference type="GO" id="GO:0005524">
    <property type="term" value="F:ATP binding"/>
    <property type="evidence" value="ECO:0007669"/>
    <property type="project" value="UniProtKB-KW"/>
</dbReference>
<evidence type="ECO:0000313" key="7">
    <source>
        <dbReference type="Proteomes" id="UP001220324"/>
    </source>
</evidence>
<reference evidence="6 7" key="1">
    <citation type="journal article" date="2023" name="IMA Fungus">
        <title>Comparative genomic study of the Penicillium genus elucidates a diverse pangenome and 15 lateral gene transfer events.</title>
        <authorList>
            <person name="Petersen C."/>
            <person name="Sorensen T."/>
            <person name="Nielsen M.R."/>
            <person name="Sondergaard T.E."/>
            <person name="Sorensen J.L."/>
            <person name="Fitzpatrick D.A."/>
            <person name="Frisvad J.C."/>
            <person name="Nielsen K.L."/>
        </authorList>
    </citation>
    <scope>NUCLEOTIDE SEQUENCE [LARGE SCALE GENOMIC DNA]</scope>
    <source>
        <strain evidence="6 7">IBT 35679</strain>
    </source>
</reference>
<dbReference type="AlphaFoldDB" id="A0AAD6GDK2"/>
<dbReference type="GO" id="GO:0008094">
    <property type="term" value="F:ATP-dependent activity, acting on DNA"/>
    <property type="evidence" value="ECO:0007669"/>
    <property type="project" value="TreeGrafter"/>
</dbReference>
<feature type="region of interest" description="Disordered" evidence="4">
    <location>
        <begin position="23"/>
        <end position="71"/>
    </location>
</feature>
<dbReference type="PANTHER" id="PTHR45626:SF51">
    <property type="entry name" value="SNF2-RELATED DOMAIN-CONTAINING PROTEIN"/>
    <property type="match status" value="1"/>
</dbReference>
<evidence type="ECO:0000256" key="3">
    <source>
        <dbReference type="ARBA" id="ARBA00022840"/>
    </source>
</evidence>
<organism evidence="6 7">
    <name type="scientific">Penicillium frequentans</name>
    <dbReference type="NCBI Taxonomy" id="3151616"/>
    <lineage>
        <taxon>Eukaryota</taxon>
        <taxon>Fungi</taxon>
        <taxon>Dikarya</taxon>
        <taxon>Ascomycota</taxon>
        <taxon>Pezizomycotina</taxon>
        <taxon>Eurotiomycetes</taxon>
        <taxon>Eurotiomycetidae</taxon>
        <taxon>Eurotiales</taxon>
        <taxon>Aspergillaceae</taxon>
        <taxon>Penicillium</taxon>
    </lineage>
</organism>
<dbReference type="Pfam" id="PF00176">
    <property type="entry name" value="SNF2-rel_dom"/>
    <property type="match status" value="1"/>
</dbReference>
<dbReference type="Pfam" id="PF00271">
    <property type="entry name" value="Helicase_C"/>
    <property type="match status" value="1"/>
</dbReference>
<dbReference type="GO" id="GO:0005634">
    <property type="term" value="C:nucleus"/>
    <property type="evidence" value="ECO:0007669"/>
    <property type="project" value="TreeGrafter"/>
</dbReference>
<evidence type="ECO:0000259" key="5">
    <source>
        <dbReference type="PROSITE" id="PS51194"/>
    </source>
</evidence>
<dbReference type="InterPro" id="IPR014001">
    <property type="entry name" value="Helicase_ATP-bd"/>
</dbReference>
<accession>A0AAD6GDK2</accession>
<feature type="compositionally biased region" description="Polar residues" evidence="4">
    <location>
        <begin position="62"/>
        <end position="71"/>
    </location>
</feature>
<dbReference type="Gene3D" id="3.40.50.10810">
    <property type="entry name" value="Tandem AAA-ATPase domain"/>
    <property type="match status" value="1"/>
</dbReference>
<name>A0AAD6GDK2_9EURO</name>
<dbReference type="InterPro" id="IPR050628">
    <property type="entry name" value="SNF2_RAD54_helicase_TF"/>
</dbReference>
<dbReference type="InterPro" id="IPR049730">
    <property type="entry name" value="SNF2/RAD54-like_C"/>
</dbReference>
<evidence type="ECO:0000313" key="6">
    <source>
        <dbReference type="EMBL" id="KAJ5533074.1"/>
    </source>
</evidence>
<dbReference type="GO" id="GO:0016787">
    <property type="term" value="F:hydrolase activity"/>
    <property type="evidence" value="ECO:0007669"/>
    <property type="project" value="UniProtKB-KW"/>
</dbReference>
<dbReference type="PROSITE" id="PS51194">
    <property type="entry name" value="HELICASE_CTER"/>
    <property type="match status" value="1"/>
</dbReference>
<dbReference type="SUPFAM" id="SSF52540">
    <property type="entry name" value="P-loop containing nucleoside triphosphate hydrolases"/>
    <property type="match status" value="2"/>
</dbReference>
<gene>
    <name evidence="6" type="ORF">N7494_009626</name>
</gene>
<dbReference type="InterPro" id="IPR027417">
    <property type="entry name" value="P-loop_NTPase"/>
</dbReference>
<comment type="caution">
    <text evidence="6">The sequence shown here is derived from an EMBL/GenBank/DDBJ whole genome shotgun (WGS) entry which is preliminary data.</text>
</comment>
<protein>
    <recommendedName>
        <fullName evidence="5">Helicase C-terminal domain-containing protein</fullName>
    </recommendedName>
</protein>
<feature type="region of interest" description="Disordered" evidence="4">
    <location>
        <begin position="816"/>
        <end position="867"/>
    </location>
</feature>
<keyword evidence="7" id="KW-1185">Reference proteome</keyword>
<evidence type="ECO:0000256" key="4">
    <source>
        <dbReference type="SAM" id="MobiDB-lite"/>
    </source>
</evidence>
<dbReference type="InterPro" id="IPR038718">
    <property type="entry name" value="SNF2-like_sf"/>
</dbReference>
<keyword evidence="2" id="KW-0378">Hydrolase</keyword>
<feature type="compositionally biased region" description="Polar residues" evidence="4">
    <location>
        <begin position="835"/>
        <end position="849"/>
    </location>
</feature>
<dbReference type="SMART" id="SM00487">
    <property type="entry name" value="DEXDc"/>
    <property type="match status" value="1"/>
</dbReference>
<dbReference type="InterPro" id="IPR001650">
    <property type="entry name" value="Helicase_C-like"/>
</dbReference>
<evidence type="ECO:0000256" key="2">
    <source>
        <dbReference type="ARBA" id="ARBA00022801"/>
    </source>
</evidence>
<sequence length="1184" mass="133412">MLPWDPEAGGLGGAWMLQSVWEPNREATQTRPRKTVQAPKVPDVPDISATTAASAEPVPADTAQQYGNSQENPSIWLPVGALSKDVPQDKVLGPSFLLLRQSGWLRDNDIKDSTNLEIWINTDMTGRRHSQRSISKLRNAVKQIMAKIDRSPEAWTGQRDAKTPDADVSNGAEEESLWYIFNTLENPNPNVEVMKDPWAQGAMEDLLSADDFVAYGLKTPLYPYQRRSAAAMVQREAQPAQMLDPRLQPYRTPTGVEYYYDKEDGIIVREKSMYSEACGGILAETMGCGKTLICLAVICATRGHVPMIPIQYLTPADKPDPRPVREKVGSLMDMAAAAVGRHSQPWKNFFIEKRRQGAYHYRCIKACERECGSYEIPPHQTRYQGRNSMSYQRPPSKRIRICSGTIVVAPNNLVDHWENQIKAHTECLKVLILRSGSDKTPSADQLMKYDVVLFSKTRFEREAGEATHNRRNSYVQIESPLTELHWLRMIVDEGHNVAGSGSKTNMIHLINQLHFERRWVISGTPSTGLYGVEVSLASLEAKTSDTESSEKITAAALKTRKKTGNAIDNEMKDLDRIRRIVIEFLDLKPWSNSRADDPADWTKYIKPLGEDGKRRKTPAIRATLQGLVLRHRLDVVSQEITLPKLHNKVVYLKPTYYDRLSINLFLFSLAVNSITSERQGPDYMFDPSNRKSLNQTINNLRQAGFWWVGFDKDLPKTVEVALEYLEKKRESMTVADINQLNKGVDIARGALQSSRWRELQSLHELGVFVAEFPADNRDHWALDPQIEEGPLIMGITQARFAQKYVTKQLRQIDPTQGLSGHGITVRQDLRRSHQRTSTKGAPESANTPAIPSKARPSPSSTNKSPKKTFNRNIFCTLPAHSPLNKTSFVGTASAKLTYLLDQVLLHQEAEKIIIFYDNINSAFWIAEGLELIGIDFRIYASTLSPKLRTEYLTLFRESNSVRVLLMDLRQASHGLHIAQASRVYIVNPIWQPNVESQAIKRAHRIGQNRPVYVETLVLQDTLEDRMLRRRKEMSEAEMQHAEKSLLDDTAMSDIIQNEPFLDMPGEDSSGAAYLDRPTGFFDRHRLPIPDNEVAEEGGSKKRSHTAIEVESDADSDAITWPENRAFPTLKPKRSRIGFAQSVQMLGNDTEGDSESLSPRPLFPDSSPPGNDGNFENARVSLFGP</sequence>
<feature type="region of interest" description="Disordered" evidence="4">
    <location>
        <begin position="1140"/>
        <end position="1184"/>
    </location>
</feature>
<dbReference type="GO" id="GO:0006281">
    <property type="term" value="P:DNA repair"/>
    <property type="evidence" value="ECO:0007669"/>
    <property type="project" value="TreeGrafter"/>
</dbReference>
<feature type="region of interest" description="Disordered" evidence="4">
    <location>
        <begin position="1084"/>
        <end position="1126"/>
    </location>
</feature>
<dbReference type="EMBL" id="JAQIZZ010000007">
    <property type="protein sequence ID" value="KAJ5533074.1"/>
    <property type="molecule type" value="Genomic_DNA"/>
</dbReference>
<dbReference type="PANTHER" id="PTHR45626">
    <property type="entry name" value="TRANSCRIPTION TERMINATION FACTOR 2-RELATED"/>
    <property type="match status" value="1"/>
</dbReference>
<proteinExistence type="predicted"/>
<dbReference type="Gene3D" id="3.40.50.300">
    <property type="entry name" value="P-loop containing nucleotide triphosphate hydrolases"/>
    <property type="match status" value="1"/>
</dbReference>